<dbReference type="PIRSF" id="PIRSF000709">
    <property type="entry name" value="6PFK_2-Ptase"/>
    <property type="match status" value="1"/>
</dbReference>
<protein>
    <submittedName>
        <fullName evidence="5">Histidine phosphatase family protein</fullName>
    </submittedName>
</protein>
<evidence type="ECO:0000313" key="7">
    <source>
        <dbReference type="Proteomes" id="UP001108123"/>
    </source>
</evidence>
<dbReference type="InterPro" id="IPR001345">
    <property type="entry name" value="PG/BPGM_mutase_AS"/>
</dbReference>
<dbReference type="GO" id="GO:0006003">
    <property type="term" value="P:fructose 2,6-bisphosphate metabolic process"/>
    <property type="evidence" value="ECO:0007669"/>
    <property type="project" value="InterPro"/>
</dbReference>
<dbReference type="GO" id="GO:0043456">
    <property type="term" value="P:regulation of pentose-phosphate shunt"/>
    <property type="evidence" value="ECO:0007669"/>
    <property type="project" value="TreeGrafter"/>
</dbReference>
<dbReference type="EMBL" id="JAKNID010000004">
    <property type="protein sequence ID" value="MCG4564274.1"/>
    <property type="molecule type" value="Genomic_DNA"/>
</dbReference>
<evidence type="ECO:0000313" key="4">
    <source>
        <dbReference type="EMBL" id="MCG4564274.1"/>
    </source>
</evidence>
<dbReference type="OrthoDB" id="9781415at2"/>
<evidence type="ECO:0000256" key="2">
    <source>
        <dbReference type="PIRSR" id="PIRSR613078-1"/>
    </source>
</evidence>
<feature type="active site" description="Proton donor/acceptor" evidence="2">
    <location>
        <position position="82"/>
    </location>
</feature>
<sequence length="204" mass="23774">MRKLYLVRHGESEWNILKKVQGQKDVNLTKKGEQQAEKIANRLYNENIDIIYSSDLKRAFETAKKIGHKLKLDVNPDKSFREINFGIWEGISTKELSDNYSEEHLLWMKEPHKLKLEGAETLEELQNRTIKGVNRISKLNPNKNILIVSHSAAIKTIILGLLDMDISYYSKMSLNNVSLSIIEFRDYNNVLKLFNDTCHLREEK</sequence>
<proteinExistence type="predicted"/>
<evidence type="ECO:0000256" key="3">
    <source>
        <dbReference type="PIRSR" id="PIRSR613078-2"/>
    </source>
</evidence>
<dbReference type="GO" id="GO:0004331">
    <property type="term" value="F:fructose-2,6-bisphosphate 2-phosphatase activity"/>
    <property type="evidence" value="ECO:0007669"/>
    <property type="project" value="TreeGrafter"/>
</dbReference>
<reference evidence="4" key="2">
    <citation type="submission" date="2022-01" db="EMBL/GenBank/DDBJ databases">
        <title>Collection of gut derived symbiotic bacterial strains cultured from healthy donors.</title>
        <authorList>
            <person name="Lin H."/>
            <person name="Kohout C."/>
            <person name="Waligurski E."/>
            <person name="Pamer E.G."/>
        </authorList>
    </citation>
    <scope>NUCLEOTIDE SEQUENCE</scope>
    <source>
        <strain evidence="4">MSK.14.39</strain>
    </source>
</reference>
<evidence type="ECO:0000256" key="1">
    <source>
        <dbReference type="ARBA" id="ARBA00022801"/>
    </source>
</evidence>
<dbReference type="InterPro" id="IPR029033">
    <property type="entry name" value="His_PPase_superfam"/>
</dbReference>
<feature type="binding site" evidence="3">
    <location>
        <begin position="8"/>
        <end position="15"/>
    </location>
    <ligand>
        <name>substrate</name>
    </ligand>
</feature>
<name>A0A844FG29_9FIRM</name>
<dbReference type="Gene3D" id="3.40.50.1240">
    <property type="entry name" value="Phosphoglycerate mutase-like"/>
    <property type="match status" value="1"/>
</dbReference>
<keyword evidence="7" id="KW-1185">Reference proteome</keyword>
<dbReference type="CDD" id="cd07067">
    <property type="entry name" value="HP_PGM_like"/>
    <property type="match status" value="1"/>
</dbReference>
<reference evidence="5 6" key="1">
    <citation type="submission" date="2019-08" db="EMBL/GenBank/DDBJ databases">
        <title>In-depth cultivation of the pig gut microbiome towards novel bacterial diversity and tailored functional studies.</title>
        <authorList>
            <person name="Wylensek D."/>
            <person name="Hitch T.C.A."/>
            <person name="Clavel T."/>
        </authorList>
    </citation>
    <scope>NUCLEOTIDE SEQUENCE [LARGE SCALE GENOMIC DNA]</scope>
    <source>
        <strain evidence="5 6">Med78-601-WT-4W-RMD-3</strain>
    </source>
</reference>
<dbReference type="Proteomes" id="UP000462760">
    <property type="component" value="Unassembled WGS sequence"/>
</dbReference>
<dbReference type="InterPro" id="IPR003094">
    <property type="entry name" value="6Pfruct_kin"/>
</dbReference>
<evidence type="ECO:0000313" key="5">
    <source>
        <dbReference type="EMBL" id="MSS42915.1"/>
    </source>
</evidence>
<dbReference type="EMBL" id="VULR01000004">
    <property type="protein sequence ID" value="MSS42915.1"/>
    <property type="molecule type" value="Genomic_DNA"/>
</dbReference>
<accession>A0A844FG29</accession>
<organism evidence="5 6">
    <name type="scientific">Anaerosalibacter bizertensis</name>
    <dbReference type="NCBI Taxonomy" id="932217"/>
    <lineage>
        <taxon>Bacteria</taxon>
        <taxon>Bacillati</taxon>
        <taxon>Bacillota</taxon>
        <taxon>Tissierellia</taxon>
        <taxon>Tissierellales</taxon>
        <taxon>Sporanaerobacteraceae</taxon>
        <taxon>Anaerosalibacter</taxon>
    </lineage>
</organism>
<dbReference type="RefSeq" id="WP_154483560.1">
    <property type="nucleotide sequence ID" value="NZ_JAHLOA010000004.1"/>
</dbReference>
<keyword evidence="1" id="KW-0378">Hydrolase</keyword>
<feature type="active site" description="Tele-phosphohistidine intermediate" evidence="2">
    <location>
        <position position="9"/>
    </location>
</feature>
<feature type="binding site" evidence="3">
    <location>
        <position position="58"/>
    </location>
    <ligand>
        <name>substrate</name>
    </ligand>
</feature>
<dbReference type="Pfam" id="PF00300">
    <property type="entry name" value="His_Phos_1"/>
    <property type="match status" value="1"/>
</dbReference>
<dbReference type="GO" id="GO:0005524">
    <property type="term" value="F:ATP binding"/>
    <property type="evidence" value="ECO:0007669"/>
    <property type="project" value="InterPro"/>
</dbReference>
<comment type="caution">
    <text evidence="5">The sequence shown here is derived from an EMBL/GenBank/DDBJ whole genome shotgun (WGS) entry which is preliminary data.</text>
</comment>
<dbReference type="SMART" id="SM00855">
    <property type="entry name" value="PGAM"/>
    <property type="match status" value="1"/>
</dbReference>
<dbReference type="SUPFAM" id="SSF53254">
    <property type="entry name" value="Phosphoglycerate mutase-like"/>
    <property type="match status" value="1"/>
</dbReference>
<dbReference type="InterPro" id="IPR051695">
    <property type="entry name" value="Phosphoglycerate_Mutase"/>
</dbReference>
<dbReference type="GO" id="GO:0045820">
    <property type="term" value="P:negative regulation of glycolytic process"/>
    <property type="evidence" value="ECO:0007669"/>
    <property type="project" value="TreeGrafter"/>
</dbReference>
<dbReference type="GO" id="GO:0005829">
    <property type="term" value="C:cytosol"/>
    <property type="evidence" value="ECO:0007669"/>
    <property type="project" value="TreeGrafter"/>
</dbReference>
<dbReference type="PANTHER" id="PTHR46517">
    <property type="entry name" value="FRUCTOSE-2,6-BISPHOSPHATASE TIGAR"/>
    <property type="match status" value="1"/>
</dbReference>
<dbReference type="PROSITE" id="PS00175">
    <property type="entry name" value="PG_MUTASE"/>
    <property type="match status" value="1"/>
</dbReference>
<evidence type="ECO:0000313" key="6">
    <source>
        <dbReference type="Proteomes" id="UP000462760"/>
    </source>
</evidence>
<dbReference type="PRINTS" id="PR00991">
    <property type="entry name" value="6PFRUCTKNASE"/>
</dbReference>
<gene>
    <name evidence="5" type="ORF">FYJ27_04095</name>
    <name evidence="4" type="ORF">L0P62_02325</name>
</gene>
<dbReference type="Proteomes" id="UP001108123">
    <property type="component" value="Unassembled WGS sequence"/>
</dbReference>
<dbReference type="AlphaFoldDB" id="A0A844FG29"/>
<dbReference type="PANTHER" id="PTHR46517:SF1">
    <property type="entry name" value="FRUCTOSE-2,6-BISPHOSPHATASE TIGAR"/>
    <property type="match status" value="1"/>
</dbReference>
<dbReference type="InterPro" id="IPR013078">
    <property type="entry name" value="His_Pase_superF_clade-1"/>
</dbReference>